<protein>
    <recommendedName>
        <fullName evidence="9">Translation initiation factor IF-2, mitochondrial</fullName>
    </recommendedName>
</protein>
<dbReference type="NCBIfam" id="TIGR00231">
    <property type="entry name" value="small_GTP"/>
    <property type="match status" value="1"/>
</dbReference>
<dbReference type="Pfam" id="PF00009">
    <property type="entry name" value="GTP_EFTU"/>
    <property type="match status" value="1"/>
</dbReference>
<keyword evidence="6" id="KW-0809">Transit peptide</keyword>
<dbReference type="NCBIfam" id="TIGR00487">
    <property type="entry name" value="IF-2"/>
    <property type="match status" value="1"/>
</dbReference>
<dbReference type="Pfam" id="PF11987">
    <property type="entry name" value="IF-2"/>
    <property type="match status" value="1"/>
</dbReference>
<dbReference type="Proteomes" id="UP000076761">
    <property type="component" value="Unassembled WGS sequence"/>
</dbReference>
<dbReference type="InterPro" id="IPR000178">
    <property type="entry name" value="TF_IF2_bacterial-like"/>
</dbReference>
<evidence type="ECO:0000256" key="2">
    <source>
        <dbReference type="ARBA" id="ARBA00007733"/>
    </source>
</evidence>
<dbReference type="PANTHER" id="PTHR43381">
    <property type="entry name" value="TRANSLATION INITIATION FACTOR IF-2-RELATED"/>
    <property type="match status" value="1"/>
</dbReference>
<dbReference type="FunCoup" id="A0A165UPH9">
    <property type="interactions" value="459"/>
</dbReference>
<dbReference type="AlphaFoldDB" id="A0A165UPH9"/>
<comment type="similarity">
    <text evidence="2">Belongs to the TRAFAC class translation factor GTPase superfamily. Classic translation factor GTPase family. IF-2 subfamily.</text>
</comment>
<evidence type="ECO:0000256" key="8">
    <source>
        <dbReference type="ARBA" id="ARBA00023134"/>
    </source>
</evidence>
<evidence type="ECO:0000256" key="6">
    <source>
        <dbReference type="ARBA" id="ARBA00022946"/>
    </source>
</evidence>
<organism evidence="12 13">
    <name type="scientific">Neolentinus lepideus HHB14362 ss-1</name>
    <dbReference type="NCBI Taxonomy" id="1314782"/>
    <lineage>
        <taxon>Eukaryota</taxon>
        <taxon>Fungi</taxon>
        <taxon>Dikarya</taxon>
        <taxon>Basidiomycota</taxon>
        <taxon>Agaricomycotina</taxon>
        <taxon>Agaricomycetes</taxon>
        <taxon>Gloeophyllales</taxon>
        <taxon>Gloeophyllaceae</taxon>
        <taxon>Neolentinus</taxon>
    </lineage>
</organism>
<keyword evidence="7" id="KW-0496">Mitochondrion</keyword>
<dbReference type="SUPFAM" id="SSF52156">
    <property type="entry name" value="Initiation factor IF2/eIF5b, domain 3"/>
    <property type="match status" value="1"/>
</dbReference>
<keyword evidence="4" id="KW-0547">Nucleotide-binding</keyword>
<dbReference type="CDD" id="cd01887">
    <property type="entry name" value="IF2_eIF5B"/>
    <property type="match status" value="1"/>
</dbReference>
<dbReference type="InterPro" id="IPR005225">
    <property type="entry name" value="Small_GTP-bd"/>
</dbReference>
<dbReference type="Gene3D" id="2.40.30.10">
    <property type="entry name" value="Translation factors"/>
    <property type="match status" value="2"/>
</dbReference>
<dbReference type="InterPro" id="IPR053905">
    <property type="entry name" value="EF-G-like_DII"/>
</dbReference>
<dbReference type="InterPro" id="IPR015760">
    <property type="entry name" value="TIF_IF2"/>
</dbReference>
<evidence type="ECO:0000259" key="11">
    <source>
        <dbReference type="PROSITE" id="PS51722"/>
    </source>
</evidence>
<dbReference type="EMBL" id="KV425557">
    <property type="protein sequence ID" value="KZT28492.1"/>
    <property type="molecule type" value="Genomic_DNA"/>
</dbReference>
<keyword evidence="5" id="KW-0648">Protein biosynthesis</keyword>
<keyword evidence="3 12" id="KW-0396">Initiation factor</keyword>
<dbReference type="Pfam" id="PF22042">
    <property type="entry name" value="EF-G_D2"/>
    <property type="match status" value="1"/>
</dbReference>
<keyword evidence="8" id="KW-0342">GTP-binding</keyword>
<keyword evidence="13" id="KW-1185">Reference proteome</keyword>
<evidence type="ECO:0000256" key="7">
    <source>
        <dbReference type="ARBA" id="ARBA00023128"/>
    </source>
</evidence>
<dbReference type="PROSITE" id="PS51722">
    <property type="entry name" value="G_TR_2"/>
    <property type="match status" value="1"/>
</dbReference>
<evidence type="ECO:0000256" key="3">
    <source>
        <dbReference type="ARBA" id="ARBA00022540"/>
    </source>
</evidence>
<feature type="compositionally biased region" description="Basic and acidic residues" evidence="10">
    <location>
        <begin position="129"/>
        <end position="140"/>
    </location>
</feature>
<dbReference type="OrthoDB" id="361630at2759"/>
<dbReference type="GO" id="GO:0005525">
    <property type="term" value="F:GTP binding"/>
    <property type="evidence" value="ECO:0007669"/>
    <property type="project" value="UniProtKB-KW"/>
</dbReference>
<dbReference type="FunFam" id="2.40.30.10:FF:000008">
    <property type="entry name" value="Translation initiation factor IF-2"/>
    <property type="match status" value="1"/>
</dbReference>
<reference evidence="12 13" key="1">
    <citation type="journal article" date="2016" name="Mol. Biol. Evol.">
        <title>Comparative Genomics of Early-Diverging Mushroom-Forming Fungi Provides Insights into the Origins of Lignocellulose Decay Capabilities.</title>
        <authorList>
            <person name="Nagy L.G."/>
            <person name="Riley R."/>
            <person name="Tritt A."/>
            <person name="Adam C."/>
            <person name="Daum C."/>
            <person name="Floudas D."/>
            <person name="Sun H."/>
            <person name="Yadav J.S."/>
            <person name="Pangilinan J."/>
            <person name="Larsson K.H."/>
            <person name="Matsuura K."/>
            <person name="Barry K."/>
            <person name="Labutti K."/>
            <person name="Kuo R."/>
            <person name="Ohm R.A."/>
            <person name="Bhattacharya S.S."/>
            <person name="Shirouzu T."/>
            <person name="Yoshinaga Y."/>
            <person name="Martin F.M."/>
            <person name="Grigoriev I.V."/>
            <person name="Hibbett D.S."/>
        </authorList>
    </citation>
    <scope>NUCLEOTIDE SEQUENCE [LARGE SCALE GENOMIC DNA]</scope>
    <source>
        <strain evidence="12 13">HHB14362 ss-1</strain>
    </source>
</reference>
<dbReference type="InterPro" id="IPR000795">
    <property type="entry name" value="T_Tr_GTP-bd_dom"/>
</dbReference>
<evidence type="ECO:0000256" key="10">
    <source>
        <dbReference type="SAM" id="MobiDB-lite"/>
    </source>
</evidence>
<dbReference type="PANTHER" id="PTHR43381:SF20">
    <property type="entry name" value="TRANSLATION INITIATION FACTOR IF-2, MITOCHONDRIAL"/>
    <property type="match status" value="1"/>
</dbReference>
<dbReference type="InterPro" id="IPR027417">
    <property type="entry name" value="P-loop_NTPase"/>
</dbReference>
<dbReference type="SUPFAM" id="SSF50447">
    <property type="entry name" value="Translation proteins"/>
    <property type="match status" value="2"/>
</dbReference>
<feature type="domain" description="Tr-type G" evidence="11">
    <location>
        <begin position="390"/>
        <end position="563"/>
    </location>
</feature>
<dbReference type="CDD" id="cd03692">
    <property type="entry name" value="mtIF2_IVc"/>
    <property type="match status" value="1"/>
</dbReference>
<gene>
    <name evidence="12" type="ORF">NEOLEDRAFT_1086840</name>
</gene>
<evidence type="ECO:0000313" key="13">
    <source>
        <dbReference type="Proteomes" id="UP000076761"/>
    </source>
</evidence>
<sequence length="911" mass="97120">MRRATSVLSYRFASGQQSCSASTAAKPKPLIDFSDPPSSSATSRWAPPQSFVQRDSPDEKASRLSPNLSKWVRPQSVGDSQPEGRSGVASGLGKWARPAPGTASPPSTSRSGVSLPDGWSRNATHRKTAPVERNLDRPASERTGTLDPIKSSLLTRQSAIRHSRDTNGGLDPFQSSGTTQQSPRASPPHLDRDPAPHRAPSLVPQQGQTQSRGSQTPRRTPTEDDVILKPIEEEGVVEEGHVRDRREVRSVRGSHKSRGSLLAHLTDEDAAIPSHSKHGTHQPGTDLVKKKKKKDGVSKVATKKVAVDLFVPSVVSVGTLARLLNIRLGTLQRKMVEAGMAAEATPDHILTSEYASLLVMEFGRNPVVNDEAAFDIYPSPPHAESDKLPLRPPVVTIMGHVDHGKTTLLDTLRSSSVAKGEAGGITQHIGAFSVPVGPTKNTVTFLDTPGHAAFSAMRARGVMVTDIIVLVVAADDGVMPQTREIIELIKKEGDNIGVVVAINKVDKPGVDIEKVTNMLVAEGLQLETVGGDIPVVPVSGLTGKGLDDLVETISAVAELQNLRAECESNIHGYVLESKIQKGLGPIATVLVLRGTLTPGIHLISGQAHAKVRVLQSPSGASVKSATPGTAVVVSGWKELPAAGDDVLSGSEDDVKKALANRIRKAEIESSLIDLEAINEQRKQEREHRDLEDTGVDVAEVQDGLRLLRLIVKADVSGSVEAVVGAVSGIGNEKASVKVVASGVGDVTESDVMRAKAVEGMVVAFSVKIPRPIEVIAAQNEVPLYSATIIYRLLDDVKNRLVALLPVTIETKVTGEATVLQVFDIQVKSKKVQKVAGCRVAEGVIEKGKKARVLRNGEVIAESALETLRVLSKDVQEVRKGSECGLGLQGFEDIRQGDVIQVCHEVELPGEL</sequence>
<feature type="compositionally biased region" description="Low complexity" evidence="10">
    <location>
        <begin position="204"/>
        <end position="217"/>
    </location>
</feature>
<dbReference type="GO" id="GO:0005739">
    <property type="term" value="C:mitochondrion"/>
    <property type="evidence" value="ECO:0007669"/>
    <property type="project" value="UniProtKB-SubCell"/>
</dbReference>
<evidence type="ECO:0000256" key="9">
    <source>
        <dbReference type="ARBA" id="ARBA00044200"/>
    </source>
</evidence>
<feature type="compositionally biased region" description="Basic and acidic residues" evidence="10">
    <location>
        <begin position="220"/>
        <end position="250"/>
    </location>
</feature>
<proteinExistence type="inferred from homology"/>
<evidence type="ECO:0000256" key="1">
    <source>
        <dbReference type="ARBA" id="ARBA00004173"/>
    </source>
</evidence>
<dbReference type="GO" id="GO:0003743">
    <property type="term" value="F:translation initiation factor activity"/>
    <property type="evidence" value="ECO:0007669"/>
    <property type="project" value="UniProtKB-KW"/>
</dbReference>
<dbReference type="Gene3D" id="3.40.50.300">
    <property type="entry name" value="P-loop containing nucleotide triphosphate hydrolases"/>
    <property type="match status" value="1"/>
</dbReference>
<dbReference type="SUPFAM" id="SSF52540">
    <property type="entry name" value="P-loop containing nucleoside triphosphate hydrolases"/>
    <property type="match status" value="1"/>
</dbReference>
<dbReference type="InterPro" id="IPR036925">
    <property type="entry name" value="TIF_IF2_dom3_sf"/>
</dbReference>
<dbReference type="FunFam" id="3.40.50.10050:FF:000001">
    <property type="entry name" value="Translation initiation factor IF-2"/>
    <property type="match status" value="1"/>
</dbReference>
<dbReference type="InParanoid" id="A0A165UPH9"/>
<evidence type="ECO:0000313" key="12">
    <source>
        <dbReference type="EMBL" id="KZT28492.1"/>
    </source>
</evidence>
<dbReference type="Gene3D" id="3.40.50.10050">
    <property type="entry name" value="Translation initiation factor IF- 2, domain 3"/>
    <property type="match status" value="1"/>
</dbReference>
<name>A0A165UPH9_9AGAM</name>
<evidence type="ECO:0000256" key="4">
    <source>
        <dbReference type="ARBA" id="ARBA00022741"/>
    </source>
</evidence>
<evidence type="ECO:0000256" key="5">
    <source>
        <dbReference type="ARBA" id="ARBA00022917"/>
    </source>
</evidence>
<feature type="region of interest" description="Disordered" evidence="10">
    <location>
        <begin position="15"/>
        <end position="295"/>
    </location>
</feature>
<accession>A0A165UPH9</accession>
<dbReference type="STRING" id="1314782.A0A165UPH9"/>
<dbReference type="FunFam" id="3.40.50.300:FF:000019">
    <property type="entry name" value="Translation initiation factor IF-2"/>
    <property type="match status" value="1"/>
</dbReference>
<dbReference type="InterPro" id="IPR023115">
    <property type="entry name" value="TIF_IF2_dom3"/>
</dbReference>
<dbReference type="InterPro" id="IPR009000">
    <property type="entry name" value="Transl_B-barrel_sf"/>
</dbReference>
<feature type="compositionally biased region" description="Low complexity" evidence="10">
    <location>
        <begin position="97"/>
        <end position="112"/>
    </location>
</feature>
<dbReference type="GO" id="GO:0003924">
    <property type="term" value="F:GTPase activity"/>
    <property type="evidence" value="ECO:0007669"/>
    <property type="project" value="InterPro"/>
</dbReference>
<feature type="compositionally biased region" description="Polar residues" evidence="10">
    <location>
        <begin position="173"/>
        <end position="184"/>
    </location>
</feature>
<comment type="subcellular location">
    <subcellularLocation>
        <location evidence="1">Mitochondrion</location>
    </subcellularLocation>
</comment>